<dbReference type="KEGG" id="psoj:PHYSODRAFT_333894"/>
<organism evidence="2 3">
    <name type="scientific">Phytophthora sojae (strain P6497)</name>
    <name type="common">Soybean stem and root rot agent</name>
    <name type="synonym">Phytophthora megasperma f. sp. glycines</name>
    <dbReference type="NCBI Taxonomy" id="1094619"/>
    <lineage>
        <taxon>Eukaryota</taxon>
        <taxon>Sar</taxon>
        <taxon>Stramenopiles</taxon>
        <taxon>Oomycota</taxon>
        <taxon>Peronosporomycetes</taxon>
        <taxon>Peronosporales</taxon>
        <taxon>Peronosporaceae</taxon>
        <taxon>Phytophthora</taxon>
    </lineage>
</organism>
<dbReference type="OMA" id="SMEELIC"/>
<gene>
    <name evidence="2" type="ORF">PHYSODRAFT_333894</name>
</gene>
<dbReference type="InParanoid" id="G4ZMP6"/>
<sequence>MQLSPTLCRPRHLDPERLRARLGAQKFEKLRYHEAAVVSTAPMQFQLFALSSDTLFIVPLMGRGESAADMLLPLRNISSVDRVVPENKKQRGLLLLPTSQLFRLQLREVTSKKMASELFFATFEPQTQLFFQLSRAVRIDFQKQLIPQLQIDDNLPARAEHRLELSRLLEMLALDLVRARDDIERIHLLDELTAAAYSSVDLKQFFFEDRTQVQGSTGLAAFLVRQLSHPLRPGNGDETRVEFILSVVRVLDAMCFDMQLQTSCLGRLCLNELAGNLLARGAESFSVGVRSDGGSIDMHMRVLREDLMDAEAALLLSLDAMQQCEDFRLHQHQQMRGLLVERSTSVMQHALRAPALSLWISKLFKRVCIAVSRAAIAVENRETEESDDGEVDEEGETDEEEDESDGSEALEPLQMLSLWRSVTVLELLVKSDVAVGSDQVLGQLLRTRKDYIDMYLRVPRFMTALSTSGIPHLEDVSLKLARFLESLRERRKA</sequence>
<accession>G4ZMP6</accession>
<name>G4ZMP6_PHYSP</name>
<feature type="compositionally biased region" description="Acidic residues" evidence="1">
    <location>
        <begin position="382"/>
        <end position="408"/>
    </location>
</feature>
<evidence type="ECO:0000313" key="2">
    <source>
        <dbReference type="EMBL" id="EGZ15680.1"/>
    </source>
</evidence>
<reference evidence="2 3" key="1">
    <citation type="journal article" date="2006" name="Science">
        <title>Phytophthora genome sequences uncover evolutionary origins and mechanisms of pathogenesis.</title>
        <authorList>
            <person name="Tyler B.M."/>
            <person name="Tripathy S."/>
            <person name="Zhang X."/>
            <person name="Dehal P."/>
            <person name="Jiang R.H."/>
            <person name="Aerts A."/>
            <person name="Arredondo F.D."/>
            <person name="Baxter L."/>
            <person name="Bensasson D."/>
            <person name="Beynon J.L."/>
            <person name="Chapman J."/>
            <person name="Damasceno C.M."/>
            <person name="Dorrance A.E."/>
            <person name="Dou D."/>
            <person name="Dickerman A.W."/>
            <person name="Dubchak I.L."/>
            <person name="Garbelotto M."/>
            <person name="Gijzen M."/>
            <person name="Gordon S.G."/>
            <person name="Govers F."/>
            <person name="Grunwald N.J."/>
            <person name="Huang W."/>
            <person name="Ivors K.L."/>
            <person name="Jones R.W."/>
            <person name="Kamoun S."/>
            <person name="Krampis K."/>
            <person name="Lamour K.H."/>
            <person name="Lee M.K."/>
            <person name="McDonald W.H."/>
            <person name="Medina M."/>
            <person name="Meijer H.J."/>
            <person name="Nordberg E.K."/>
            <person name="Maclean D.J."/>
            <person name="Ospina-Giraldo M.D."/>
            <person name="Morris P.F."/>
            <person name="Phuntumart V."/>
            <person name="Putnam N.H."/>
            <person name="Rash S."/>
            <person name="Rose J.K."/>
            <person name="Sakihama Y."/>
            <person name="Salamov A.A."/>
            <person name="Savidor A."/>
            <person name="Scheuring C.F."/>
            <person name="Smith B.M."/>
            <person name="Sobral B.W."/>
            <person name="Terry A."/>
            <person name="Torto-Alalibo T.A."/>
            <person name="Win J."/>
            <person name="Xu Z."/>
            <person name="Zhang H."/>
            <person name="Grigoriev I.V."/>
            <person name="Rokhsar D.S."/>
            <person name="Boore J.L."/>
        </authorList>
    </citation>
    <scope>NUCLEOTIDE SEQUENCE [LARGE SCALE GENOMIC DNA]</scope>
    <source>
        <strain evidence="2 3">P6497</strain>
    </source>
</reference>
<dbReference type="Proteomes" id="UP000002640">
    <property type="component" value="Unassembled WGS sequence"/>
</dbReference>
<dbReference type="GeneID" id="20646729"/>
<feature type="region of interest" description="Disordered" evidence="1">
    <location>
        <begin position="380"/>
        <end position="408"/>
    </location>
</feature>
<evidence type="ECO:0000256" key="1">
    <source>
        <dbReference type="SAM" id="MobiDB-lite"/>
    </source>
</evidence>
<evidence type="ECO:0000313" key="3">
    <source>
        <dbReference type="Proteomes" id="UP000002640"/>
    </source>
</evidence>
<dbReference type="RefSeq" id="XP_009529429.1">
    <property type="nucleotide sequence ID" value="XM_009531134.1"/>
</dbReference>
<dbReference type="AlphaFoldDB" id="G4ZMP6"/>
<protein>
    <submittedName>
        <fullName evidence="2">Uncharacterized protein</fullName>
    </submittedName>
</protein>
<dbReference type="EMBL" id="JH159155">
    <property type="protein sequence ID" value="EGZ15680.1"/>
    <property type="molecule type" value="Genomic_DNA"/>
</dbReference>
<keyword evidence="3" id="KW-1185">Reference proteome</keyword>
<proteinExistence type="predicted"/>